<dbReference type="Proteomes" id="UP000198553">
    <property type="component" value="Unassembled WGS sequence"/>
</dbReference>
<keyword evidence="1" id="KW-1133">Transmembrane helix</keyword>
<feature type="transmembrane region" description="Helical" evidence="1">
    <location>
        <begin position="12"/>
        <end position="35"/>
    </location>
</feature>
<keyword evidence="3" id="KW-1185">Reference proteome</keyword>
<proteinExistence type="predicted"/>
<feature type="transmembrane region" description="Helical" evidence="1">
    <location>
        <begin position="47"/>
        <end position="65"/>
    </location>
</feature>
<dbReference type="EMBL" id="FOBW01000036">
    <property type="protein sequence ID" value="SEN98064.1"/>
    <property type="molecule type" value="Genomic_DNA"/>
</dbReference>
<protein>
    <submittedName>
        <fullName evidence="2">Uncharacterized protein</fullName>
    </submittedName>
</protein>
<sequence>MRSKENSKRKITQWIAYAIVMLTLAIRLVLLLSGLSQNLSLTTLDTITWTGFAIGVILLLVSYLFPEKK</sequence>
<evidence type="ECO:0000313" key="2">
    <source>
        <dbReference type="EMBL" id="SEN98064.1"/>
    </source>
</evidence>
<reference evidence="3" key="1">
    <citation type="submission" date="2016-10" db="EMBL/GenBank/DDBJ databases">
        <authorList>
            <person name="Varghese N."/>
            <person name="Submissions S."/>
        </authorList>
    </citation>
    <scope>NUCLEOTIDE SEQUENCE [LARGE SCALE GENOMIC DNA]</scope>
    <source>
        <strain evidence="3">B48,IBRC-M 10115,DSM 25386,CECT 8001</strain>
    </source>
</reference>
<dbReference type="STRING" id="930146.SAMN05192533_1364"/>
<organism evidence="2 3">
    <name type="scientific">Mesobacillus persicus</name>
    <dbReference type="NCBI Taxonomy" id="930146"/>
    <lineage>
        <taxon>Bacteria</taxon>
        <taxon>Bacillati</taxon>
        <taxon>Bacillota</taxon>
        <taxon>Bacilli</taxon>
        <taxon>Bacillales</taxon>
        <taxon>Bacillaceae</taxon>
        <taxon>Mesobacillus</taxon>
    </lineage>
</organism>
<gene>
    <name evidence="2" type="ORF">SAMN05192533_1364</name>
</gene>
<name>A0A1H8KYV5_9BACI</name>
<evidence type="ECO:0000256" key="1">
    <source>
        <dbReference type="SAM" id="Phobius"/>
    </source>
</evidence>
<keyword evidence="1" id="KW-0812">Transmembrane</keyword>
<keyword evidence="1" id="KW-0472">Membrane</keyword>
<evidence type="ECO:0000313" key="3">
    <source>
        <dbReference type="Proteomes" id="UP000198553"/>
    </source>
</evidence>
<accession>A0A1H8KYV5</accession>
<dbReference type="AlphaFoldDB" id="A0A1H8KYV5"/>